<dbReference type="Pfam" id="PF13683">
    <property type="entry name" value="rve_3"/>
    <property type="match status" value="1"/>
</dbReference>
<dbReference type="InterPro" id="IPR036397">
    <property type="entry name" value="RNaseH_sf"/>
</dbReference>
<evidence type="ECO:0000256" key="1">
    <source>
        <dbReference type="SAM" id="MobiDB-lite"/>
    </source>
</evidence>
<sequence>MKPGPQQPAPRQRRLPLPAHCPEPSTPARPPAPEILSDETAATCAAFPVRATVWSAARGITIRRVLTDNAWACTKATLRATCARSGIWPRWTRPWRPQANGKAERFHRTLLEEWAYHRPYASDTTSADATATKPRARNKQQTTCHPRDQPQTNATATRHTPRAHSPATTRHARIPQHPHPTR</sequence>
<evidence type="ECO:0000259" key="2">
    <source>
        <dbReference type="PROSITE" id="PS50994"/>
    </source>
</evidence>
<dbReference type="Proteomes" id="UP001500266">
    <property type="component" value="Unassembled WGS sequence"/>
</dbReference>
<feature type="region of interest" description="Disordered" evidence="1">
    <location>
        <begin position="123"/>
        <end position="182"/>
    </location>
</feature>
<feature type="compositionally biased region" description="Polar residues" evidence="1">
    <location>
        <begin position="139"/>
        <end position="158"/>
    </location>
</feature>
<proteinExistence type="predicted"/>
<dbReference type="Gene3D" id="3.30.420.10">
    <property type="entry name" value="Ribonuclease H-like superfamily/Ribonuclease H"/>
    <property type="match status" value="1"/>
</dbReference>
<feature type="region of interest" description="Disordered" evidence="1">
    <location>
        <begin position="1"/>
        <end position="34"/>
    </location>
</feature>
<accession>A0ABP7Y4U7</accession>
<evidence type="ECO:0000313" key="4">
    <source>
        <dbReference type="Proteomes" id="UP001500266"/>
    </source>
</evidence>
<keyword evidence="4" id="KW-1185">Reference proteome</keyword>
<reference evidence="4" key="1">
    <citation type="journal article" date="2019" name="Int. J. Syst. Evol. Microbiol.">
        <title>The Global Catalogue of Microorganisms (GCM) 10K type strain sequencing project: providing services to taxonomists for standard genome sequencing and annotation.</title>
        <authorList>
            <consortium name="The Broad Institute Genomics Platform"/>
            <consortium name="The Broad Institute Genome Sequencing Center for Infectious Disease"/>
            <person name="Wu L."/>
            <person name="Ma J."/>
        </authorList>
    </citation>
    <scope>NUCLEOTIDE SEQUENCE [LARGE SCALE GENOMIC DNA]</scope>
    <source>
        <strain evidence="4">JCM 17316</strain>
    </source>
</reference>
<comment type="caution">
    <text evidence="3">The sequence shown here is derived from an EMBL/GenBank/DDBJ whole genome shotgun (WGS) entry which is preliminary data.</text>
</comment>
<gene>
    <name evidence="3" type="ORF">GCM10022416_08210</name>
</gene>
<dbReference type="PROSITE" id="PS50994">
    <property type="entry name" value="INTEGRASE"/>
    <property type="match status" value="1"/>
</dbReference>
<evidence type="ECO:0000313" key="3">
    <source>
        <dbReference type="EMBL" id="GAA4130498.1"/>
    </source>
</evidence>
<organism evidence="3 4">
    <name type="scientific">Actinomadura keratinilytica</name>
    <dbReference type="NCBI Taxonomy" id="547461"/>
    <lineage>
        <taxon>Bacteria</taxon>
        <taxon>Bacillati</taxon>
        <taxon>Actinomycetota</taxon>
        <taxon>Actinomycetes</taxon>
        <taxon>Streptosporangiales</taxon>
        <taxon>Thermomonosporaceae</taxon>
        <taxon>Actinomadura</taxon>
    </lineage>
</organism>
<dbReference type="SUPFAM" id="SSF53098">
    <property type="entry name" value="Ribonuclease H-like"/>
    <property type="match status" value="1"/>
</dbReference>
<feature type="compositionally biased region" description="Basic residues" evidence="1">
    <location>
        <begin position="170"/>
        <end position="182"/>
    </location>
</feature>
<dbReference type="InterPro" id="IPR001584">
    <property type="entry name" value="Integrase_cat-core"/>
</dbReference>
<dbReference type="InterPro" id="IPR012337">
    <property type="entry name" value="RNaseH-like_sf"/>
</dbReference>
<feature type="domain" description="Integrase catalytic" evidence="2">
    <location>
        <begin position="65"/>
        <end position="169"/>
    </location>
</feature>
<feature type="compositionally biased region" description="Pro residues" evidence="1">
    <location>
        <begin position="19"/>
        <end position="33"/>
    </location>
</feature>
<protein>
    <recommendedName>
        <fullName evidence="2">Integrase catalytic domain-containing protein</fullName>
    </recommendedName>
</protein>
<dbReference type="EMBL" id="BAABDO010000007">
    <property type="protein sequence ID" value="GAA4130498.1"/>
    <property type="molecule type" value="Genomic_DNA"/>
</dbReference>
<feature type="compositionally biased region" description="Low complexity" evidence="1">
    <location>
        <begin position="123"/>
        <end position="132"/>
    </location>
</feature>
<name>A0ABP7Y4U7_9ACTN</name>